<dbReference type="GO" id="GO:0046872">
    <property type="term" value="F:metal ion binding"/>
    <property type="evidence" value="ECO:0007669"/>
    <property type="project" value="InterPro"/>
</dbReference>
<evidence type="ECO:0000313" key="2">
    <source>
        <dbReference type="EMBL" id="TAI48444.1"/>
    </source>
</evidence>
<organism evidence="2 3">
    <name type="scientific">Flagellimonas allohymeniacidonis</name>
    <dbReference type="NCBI Taxonomy" id="2517819"/>
    <lineage>
        <taxon>Bacteria</taxon>
        <taxon>Pseudomonadati</taxon>
        <taxon>Bacteroidota</taxon>
        <taxon>Flavobacteriia</taxon>
        <taxon>Flavobacteriales</taxon>
        <taxon>Flavobacteriaceae</taxon>
        <taxon>Flagellimonas</taxon>
    </lineage>
</organism>
<dbReference type="CDD" id="cd00371">
    <property type="entry name" value="HMA"/>
    <property type="match status" value="1"/>
</dbReference>
<dbReference type="PROSITE" id="PS50846">
    <property type="entry name" value="HMA_2"/>
    <property type="match status" value="1"/>
</dbReference>
<name>A0A4Q8QF29_9FLAO</name>
<dbReference type="Pfam" id="PF00403">
    <property type="entry name" value="HMA"/>
    <property type="match status" value="1"/>
</dbReference>
<proteinExistence type="predicted"/>
<accession>A0A4Q8QF29</accession>
<dbReference type="InterPro" id="IPR006121">
    <property type="entry name" value="HMA_dom"/>
</dbReference>
<dbReference type="AlphaFoldDB" id="A0A4Q8QF29"/>
<reference evidence="2 3" key="1">
    <citation type="submission" date="2019-02" db="EMBL/GenBank/DDBJ databases">
        <title>Draft genome sequence of Muricauda sp. 176CP4-71.</title>
        <authorList>
            <person name="Park J.-S."/>
        </authorList>
    </citation>
    <scope>NUCLEOTIDE SEQUENCE [LARGE SCALE GENOMIC DNA]</scope>
    <source>
        <strain evidence="2 3">176CP4-71</strain>
    </source>
</reference>
<protein>
    <submittedName>
        <fullName evidence="2">Heavy-metal-associated domain-containing protein</fullName>
    </submittedName>
</protein>
<dbReference type="OrthoDB" id="677920at2"/>
<keyword evidence="3" id="KW-1185">Reference proteome</keyword>
<dbReference type="SUPFAM" id="SSF55008">
    <property type="entry name" value="HMA, heavy metal-associated domain"/>
    <property type="match status" value="1"/>
</dbReference>
<comment type="caution">
    <text evidence="2">The sequence shown here is derived from an EMBL/GenBank/DDBJ whole genome shotgun (WGS) entry which is preliminary data.</text>
</comment>
<dbReference type="RefSeq" id="WP_130608478.1">
    <property type="nucleotide sequence ID" value="NZ_SGIU01000001.1"/>
</dbReference>
<dbReference type="InterPro" id="IPR036163">
    <property type="entry name" value="HMA_dom_sf"/>
</dbReference>
<dbReference type="Gene3D" id="3.30.70.100">
    <property type="match status" value="1"/>
</dbReference>
<evidence type="ECO:0000313" key="3">
    <source>
        <dbReference type="Proteomes" id="UP000291981"/>
    </source>
</evidence>
<evidence type="ECO:0000259" key="1">
    <source>
        <dbReference type="PROSITE" id="PS50846"/>
    </source>
</evidence>
<sequence>MKTIIRIQNLKCGGCANTIAKRLKSLNGVQDVSIEEDTSQVSIFHDSGCSIEEIENMLSRLGYPIEGSQNDSLKRAKSYVSCAAGRLTK</sequence>
<feature type="domain" description="HMA" evidence="1">
    <location>
        <begin position="1"/>
        <end position="66"/>
    </location>
</feature>
<dbReference type="Proteomes" id="UP000291981">
    <property type="component" value="Unassembled WGS sequence"/>
</dbReference>
<gene>
    <name evidence="2" type="ORF">EW142_01165</name>
</gene>
<dbReference type="EMBL" id="SGIU01000001">
    <property type="protein sequence ID" value="TAI48444.1"/>
    <property type="molecule type" value="Genomic_DNA"/>
</dbReference>